<evidence type="ECO:0000256" key="1">
    <source>
        <dbReference type="SAM" id="MobiDB-lite"/>
    </source>
</evidence>
<feature type="non-terminal residue" evidence="2">
    <location>
        <position position="1"/>
    </location>
</feature>
<protein>
    <submittedName>
        <fullName evidence="2">Uncharacterized protein</fullName>
    </submittedName>
</protein>
<feature type="compositionally biased region" description="Polar residues" evidence="1">
    <location>
        <begin position="90"/>
        <end position="100"/>
    </location>
</feature>
<comment type="caution">
    <text evidence="2">The sequence shown here is derived from an EMBL/GenBank/DDBJ whole genome shotgun (WGS) entry which is preliminary data.</text>
</comment>
<gene>
    <name evidence="2" type="ORF">L195_g060782</name>
</gene>
<dbReference type="AlphaFoldDB" id="A0A2K3K5W7"/>
<dbReference type="Proteomes" id="UP000236291">
    <property type="component" value="Unassembled WGS sequence"/>
</dbReference>
<feature type="region of interest" description="Disordered" evidence="1">
    <location>
        <begin position="90"/>
        <end position="113"/>
    </location>
</feature>
<proteinExistence type="predicted"/>
<dbReference type="EMBL" id="ASHM01143043">
    <property type="protein sequence ID" value="PNX61688.1"/>
    <property type="molecule type" value="Genomic_DNA"/>
</dbReference>
<reference evidence="2 3" key="1">
    <citation type="journal article" date="2014" name="Am. J. Bot.">
        <title>Genome assembly and annotation for red clover (Trifolium pratense; Fabaceae).</title>
        <authorList>
            <person name="Istvanek J."/>
            <person name="Jaros M."/>
            <person name="Krenek A."/>
            <person name="Repkova J."/>
        </authorList>
    </citation>
    <scope>NUCLEOTIDE SEQUENCE [LARGE SCALE GENOMIC DNA]</scope>
    <source>
        <strain evidence="3">cv. Tatra</strain>
        <tissue evidence="2">Young leaves</tissue>
    </source>
</reference>
<organism evidence="2 3">
    <name type="scientific">Trifolium pratense</name>
    <name type="common">Red clover</name>
    <dbReference type="NCBI Taxonomy" id="57577"/>
    <lineage>
        <taxon>Eukaryota</taxon>
        <taxon>Viridiplantae</taxon>
        <taxon>Streptophyta</taxon>
        <taxon>Embryophyta</taxon>
        <taxon>Tracheophyta</taxon>
        <taxon>Spermatophyta</taxon>
        <taxon>Magnoliopsida</taxon>
        <taxon>eudicotyledons</taxon>
        <taxon>Gunneridae</taxon>
        <taxon>Pentapetalae</taxon>
        <taxon>rosids</taxon>
        <taxon>fabids</taxon>
        <taxon>Fabales</taxon>
        <taxon>Fabaceae</taxon>
        <taxon>Papilionoideae</taxon>
        <taxon>50 kb inversion clade</taxon>
        <taxon>NPAAA clade</taxon>
        <taxon>Hologalegina</taxon>
        <taxon>IRL clade</taxon>
        <taxon>Trifolieae</taxon>
        <taxon>Trifolium</taxon>
    </lineage>
</organism>
<accession>A0A2K3K5W7</accession>
<name>A0A2K3K5W7_TRIPR</name>
<evidence type="ECO:0000313" key="2">
    <source>
        <dbReference type="EMBL" id="PNX61688.1"/>
    </source>
</evidence>
<sequence length="113" mass="12574">DGIPVYDVSSTVNIEHNIASKDSFEDELSNSDEDIIVPFTQENVENSKEEHVQEYSSVAHDDNTTIGIDDKAIYKEHDQLEEMNTTLVTSQSTASKNNASIPIPSVDNVFRDT</sequence>
<reference evidence="2 3" key="2">
    <citation type="journal article" date="2017" name="Front. Plant Sci.">
        <title>Gene Classification and Mining of Molecular Markers Useful in Red Clover (Trifolium pratense) Breeding.</title>
        <authorList>
            <person name="Istvanek J."/>
            <person name="Dluhosova J."/>
            <person name="Dluhos P."/>
            <person name="Patkova L."/>
            <person name="Nedelnik J."/>
            <person name="Repkova J."/>
        </authorList>
    </citation>
    <scope>NUCLEOTIDE SEQUENCE [LARGE SCALE GENOMIC DNA]</scope>
    <source>
        <strain evidence="3">cv. Tatra</strain>
        <tissue evidence="2">Young leaves</tissue>
    </source>
</reference>
<evidence type="ECO:0000313" key="3">
    <source>
        <dbReference type="Proteomes" id="UP000236291"/>
    </source>
</evidence>